<evidence type="ECO:0000256" key="1">
    <source>
        <dbReference type="SAM" id="MobiDB-lite"/>
    </source>
</evidence>
<dbReference type="EMBL" id="OZ034813">
    <property type="protein sequence ID" value="CAL1357381.1"/>
    <property type="molecule type" value="Genomic_DNA"/>
</dbReference>
<keyword evidence="3" id="KW-1185">Reference proteome</keyword>
<dbReference type="Proteomes" id="UP001497516">
    <property type="component" value="Chromosome 1"/>
</dbReference>
<proteinExistence type="predicted"/>
<evidence type="ECO:0000313" key="2">
    <source>
        <dbReference type="EMBL" id="CAL1357381.1"/>
    </source>
</evidence>
<name>A0AAV2CMW5_9ROSI</name>
<accession>A0AAV2CMW5</accession>
<protein>
    <submittedName>
        <fullName evidence="2">Uncharacterized protein</fullName>
    </submittedName>
</protein>
<organism evidence="2 3">
    <name type="scientific">Linum trigynum</name>
    <dbReference type="NCBI Taxonomy" id="586398"/>
    <lineage>
        <taxon>Eukaryota</taxon>
        <taxon>Viridiplantae</taxon>
        <taxon>Streptophyta</taxon>
        <taxon>Embryophyta</taxon>
        <taxon>Tracheophyta</taxon>
        <taxon>Spermatophyta</taxon>
        <taxon>Magnoliopsida</taxon>
        <taxon>eudicotyledons</taxon>
        <taxon>Gunneridae</taxon>
        <taxon>Pentapetalae</taxon>
        <taxon>rosids</taxon>
        <taxon>fabids</taxon>
        <taxon>Malpighiales</taxon>
        <taxon>Linaceae</taxon>
        <taxon>Linum</taxon>
    </lineage>
</organism>
<evidence type="ECO:0000313" key="3">
    <source>
        <dbReference type="Proteomes" id="UP001497516"/>
    </source>
</evidence>
<dbReference type="AlphaFoldDB" id="A0AAV2CMW5"/>
<feature type="compositionally biased region" description="Basic and acidic residues" evidence="1">
    <location>
        <begin position="47"/>
        <end position="61"/>
    </location>
</feature>
<feature type="region of interest" description="Disordered" evidence="1">
    <location>
        <begin position="47"/>
        <end position="75"/>
    </location>
</feature>
<gene>
    <name evidence="2" type="ORF">LTRI10_LOCUS5015</name>
</gene>
<sequence>MSNWEPHLQGAFCVSTGVALETARSSCDPAADRLAPQRSAPWIADRSGRERSTLGERKPRWEGAVLTGAKLPNRS</sequence>
<reference evidence="2 3" key="1">
    <citation type="submission" date="2024-04" db="EMBL/GenBank/DDBJ databases">
        <authorList>
            <person name="Fracassetti M."/>
        </authorList>
    </citation>
    <scope>NUCLEOTIDE SEQUENCE [LARGE SCALE GENOMIC DNA]</scope>
</reference>